<dbReference type="Proteomes" id="UP000324974">
    <property type="component" value="Chromosome"/>
</dbReference>
<organism evidence="2 3">
    <name type="scientific">Limnoglobus roseus</name>
    <dbReference type="NCBI Taxonomy" id="2598579"/>
    <lineage>
        <taxon>Bacteria</taxon>
        <taxon>Pseudomonadati</taxon>
        <taxon>Planctomycetota</taxon>
        <taxon>Planctomycetia</taxon>
        <taxon>Gemmatales</taxon>
        <taxon>Gemmataceae</taxon>
        <taxon>Limnoglobus</taxon>
    </lineage>
</organism>
<evidence type="ECO:0000313" key="2">
    <source>
        <dbReference type="EMBL" id="QEL17021.1"/>
    </source>
</evidence>
<reference evidence="3" key="1">
    <citation type="submission" date="2019-08" db="EMBL/GenBank/DDBJ databases">
        <title>Limnoglobus roseus gen. nov., sp. nov., a novel freshwater planctomycete with a giant genome from the family Gemmataceae.</title>
        <authorList>
            <person name="Kulichevskaya I.S."/>
            <person name="Naumoff D.G."/>
            <person name="Miroshnikov K."/>
            <person name="Ivanova A."/>
            <person name="Philippov D.A."/>
            <person name="Hakobyan A."/>
            <person name="Rijpstra I.C."/>
            <person name="Sinninghe Damste J.S."/>
            <person name="Liesack W."/>
            <person name="Dedysh S.N."/>
        </authorList>
    </citation>
    <scope>NUCLEOTIDE SEQUENCE [LARGE SCALE GENOMIC DNA]</scope>
    <source>
        <strain evidence="3">PX52</strain>
    </source>
</reference>
<dbReference type="OrthoDB" id="9925769at2"/>
<dbReference type="EMBL" id="CP042425">
    <property type="protein sequence ID" value="QEL17021.1"/>
    <property type="molecule type" value="Genomic_DNA"/>
</dbReference>
<name>A0A5C1ACJ5_9BACT</name>
<evidence type="ECO:0008006" key="4">
    <source>
        <dbReference type="Google" id="ProtNLM"/>
    </source>
</evidence>
<dbReference type="KEGG" id="lrs:PX52LOC_03997"/>
<protein>
    <recommendedName>
        <fullName evidence="4">Lipoprotein</fullName>
    </recommendedName>
</protein>
<dbReference type="PROSITE" id="PS51257">
    <property type="entry name" value="PROKAR_LIPOPROTEIN"/>
    <property type="match status" value="1"/>
</dbReference>
<accession>A0A5C1ACJ5</accession>
<sequence length="160" mass="16817">MRFFILCTVCATIALSGCKKKNAPMAVTKPSDPEPAPAPIDDRNSAPIAGGGAIQNVRQAAKRTVALSDMHQLGIMILQYDLDNNKLPTVSEIKAMLTGDGASIRKQIDEGTIILTGTKDKAGLWAYEVDADRAGGIVLTGPSANARRASADEVKALLGK</sequence>
<dbReference type="RefSeq" id="WP_149111679.1">
    <property type="nucleotide sequence ID" value="NZ_CP042425.1"/>
</dbReference>
<proteinExistence type="predicted"/>
<evidence type="ECO:0000256" key="1">
    <source>
        <dbReference type="SAM" id="MobiDB-lite"/>
    </source>
</evidence>
<feature type="region of interest" description="Disordered" evidence="1">
    <location>
        <begin position="24"/>
        <end position="47"/>
    </location>
</feature>
<gene>
    <name evidence="2" type="ORF">PX52LOC_03997</name>
</gene>
<keyword evidence="3" id="KW-1185">Reference proteome</keyword>
<evidence type="ECO:0000313" key="3">
    <source>
        <dbReference type="Proteomes" id="UP000324974"/>
    </source>
</evidence>
<dbReference type="AlphaFoldDB" id="A0A5C1ACJ5"/>